<dbReference type="InterPro" id="IPR006652">
    <property type="entry name" value="Kelch_1"/>
</dbReference>
<dbReference type="STRING" id="543379.A0A232FCU4"/>
<dbReference type="Pfam" id="PF24681">
    <property type="entry name" value="Kelch_KLHDC2_KLHL20_DRC7"/>
    <property type="match status" value="1"/>
</dbReference>
<dbReference type="Pfam" id="PF00651">
    <property type="entry name" value="BTB"/>
    <property type="match status" value="1"/>
</dbReference>
<feature type="compositionally biased region" description="Polar residues" evidence="4">
    <location>
        <begin position="341"/>
        <end position="354"/>
    </location>
</feature>
<keyword evidence="2" id="KW-0677">Repeat</keyword>
<dbReference type="Gene3D" id="2.120.10.80">
    <property type="entry name" value="Kelch-type beta propeller"/>
    <property type="match status" value="1"/>
</dbReference>
<keyword evidence="7" id="KW-1185">Reference proteome</keyword>
<dbReference type="PROSITE" id="PS50097">
    <property type="entry name" value="BTB"/>
    <property type="match status" value="1"/>
</dbReference>
<comment type="caution">
    <text evidence="6">The sequence shown here is derived from an EMBL/GenBank/DDBJ whole genome shotgun (WGS) entry which is preliminary data.</text>
</comment>
<proteinExistence type="predicted"/>
<feature type="region of interest" description="Disordered" evidence="4">
    <location>
        <begin position="255"/>
        <end position="299"/>
    </location>
</feature>
<dbReference type="SUPFAM" id="SSF54695">
    <property type="entry name" value="POZ domain"/>
    <property type="match status" value="1"/>
</dbReference>
<feature type="compositionally biased region" description="Low complexity" evidence="4">
    <location>
        <begin position="12"/>
        <end position="26"/>
    </location>
</feature>
<dbReference type="InterPro" id="IPR011333">
    <property type="entry name" value="SKP1/BTB/POZ_sf"/>
</dbReference>
<dbReference type="Proteomes" id="UP000215335">
    <property type="component" value="Unassembled WGS sequence"/>
</dbReference>
<feature type="region of interest" description="Disordered" evidence="4">
    <location>
        <begin position="1"/>
        <end position="26"/>
    </location>
</feature>
<evidence type="ECO:0000256" key="2">
    <source>
        <dbReference type="ARBA" id="ARBA00022737"/>
    </source>
</evidence>
<evidence type="ECO:0000256" key="4">
    <source>
        <dbReference type="SAM" id="MobiDB-lite"/>
    </source>
</evidence>
<dbReference type="SMART" id="SM00225">
    <property type="entry name" value="BTB"/>
    <property type="match status" value="1"/>
</dbReference>
<dbReference type="PANTHER" id="PTHR24412">
    <property type="entry name" value="KELCH PROTEIN"/>
    <property type="match status" value="1"/>
</dbReference>
<keyword evidence="1" id="KW-0880">Kelch repeat</keyword>
<dbReference type="InterPro" id="IPR000210">
    <property type="entry name" value="BTB/POZ_dom"/>
</dbReference>
<feature type="domain" description="BTB" evidence="5">
    <location>
        <begin position="47"/>
        <end position="112"/>
    </location>
</feature>
<reference evidence="6 7" key="1">
    <citation type="journal article" date="2017" name="Curr. Biol.">
        <title>The Evolution of Venom by Co-option of Single-Copy Genes.</title>
        <authorList>
            <person name="Martinson E.O."/>
            <person name="Mrinalini"/>
            <person name="Kelkar Y.D."/>
            <person name="Chang C.H."/>
            <person name="Werren J.H."/>
        </authorList>
    </citation>
    <scope>NUCLEOTIDE SEQUENCE [LARGE SCALE GENOMIC DNA]</scope>
    <source>
        <strain evidence="6 7">Alberta</strain>
        <tissue evidence="6">Whole body</tissue>
    </source>
</reference>
<dbReference type="Gene3D" id="3.30.710.10">
    <property type="entry name" value="Potassium Channel Kv1.1, Chain A"/>
    <property type="match status" value="1"/>
</dbReference>
<evidence type="ECO:0000256" key="1">
    <source>
        <dbReference type="ARBA" id="ARBA00022441"/>
    </source>
</evidence>
<dbReference type="CDD" id="cd18186">
    <property type="entry name" value="BTB_POZ_ZBTB_KLHL-like"/>
    <property type="match status" value="1"/>
</dbReference>
<keyword evidence="3" id="KW-0009">Actin-binding</keyword>
<accession>A0A232FCU4</accession>
<dbReference type="Gene3D" id="1.25.40.420">
    <property type="match status" value="1"/>
</dbReference>
<dbReference type="SUPFAM" id="SSF117281">
    <property type="entry name" value="Kelch motif"/>
    <property type="match status" value="1"/>
</dbReference>
<protein>
    <recommendedName>
        <fullName evidence="5">BTB domain-containing protein</fullName>
    </recommendedName>
</protein>
<dbReference type="EMBL" id="NNAY01000405">
    <property type="protein sequence ID" value="OXU28631.1"/>
    <property type="molecule type" value="Genomic_DNA"/>
</dbReference>
<feature type="compositionally biased region" description="Polar residues" evidence="4">
    <location>
        <begin position="1"/>
        <end position="11"/>
    </location>
</feature>
<evidence type="ECO:0000313" key="7">
    <source>
        <dbReference type="Proteomes" id="UP000215335"/>
    </source>
</evidence>
<dbReference type="PANTHER" id="PTHR24412:SF489">
    <property type="entry name" value="RING FINGER DOMAIN AND KELCH REPEAT-CONTAINING PROTEIN DDB_G0271372"/>
    <property type="match status" value="1"/>
</dbReference>
<dbReference type="SMART" id="SM00612">
    <property type="entry name" value="Kelch"/>
    <property type="match status" value="4"/>
</dbReference>
<feature type="compositionally biased region" description="Polar residues" evidence="4">
    <location>
        <begin position="255"/>
        <end position="276"/>
    </location>
</feature>
<dbReference type="GO" id="GO:0003779">
    <property type="term" value="F:actin binding"/>
    <property type="evidence" value="ECO:0007669"/>
    <property type="project" value="UniProtKB-KW"/>
</dbReference>
<sequence length="664" mass="75723">MANTETPSTSQNLIKNENNSENNTNLLIKPTDHFGSLRDFMFCEHLKDISIKAGGRIFRAHKLILANSLGYFDELFRSAQANESEVEVEIDDPEIIDTFITYAYTGEMKVNENNAFSILKAAAILKTNHVHESCRVFLIEIMGNDFENTTLKKQYLDLDFEFWKTAILSLQAEVSTQLIFNAAMRWVNHNYDQRNTQVQNLLNLVPLSDLSSDDIDGFLFQDEHSIGFKHKEIVFEVHSKRFQLVKQLSLTNRNNAEANTQSESPTNNLNVENSANRGEHLEHDVGYQSSGESSRDRVPRNTMTRIPEEIVNNLQGNTTITSDIVKIELLINDDVIRENSLDQNSSESEANDYSNKAHIADDAPGSPTLGISLNIYSRKIYVLSLEQSRVIEMYEPETNTWSSIQMAENENMLNWFSCTGYKGRLYKFGGFKIIRRSECHFRSVAVFKPGRSAWNGLQPMIEKRRESGAVSLKKNLYVCGGWTGDEITNSVERYSFSRRVWELISPMRELRCAPAVVVFEDCIYAIGGVGRRTRSDDVYLDTVEVYDLRTREWTIVPARMKTKRSSCAAAVLNGKIYVCGGWHHPNALNVVEMFDPRLKTWTTVESMNKGRKQFLVVAYLGKLWAIGGARGEAWVEVYDPSENRWSFRERRGINTNIHVTGSLL</sequence>
<organism evidence="6 7">
    <name type="scientific">Trichomalopsis sarcophagae</name>
    <dbReference type="NCBI Taxonomy" id="543379"/>
    <lineage>
        <taxon>Eukaryota</taxon>
        <taxon>Metazoa</taxon>
        <taxon>Ecdysozoa</taxon>
        <taxon>Arthropoda</taxon>
        <taxon>Hexapoda</taxon>
        <taxon>Insecta</taxon>
        <taxon>Pterygota</taxon>
        <taxon>Neoptera</taxon>
        <taxon>Endopterygota</taxon>
        <taxon>Hymenoptera</taxon>
        <taxon>Apocrita</taxon>
        <taxon>Proctotrupomorpha</taxon>
        <taxon>Chalcidoidea</taxon>
        <taxon>Pteromalidae</taxon>
        <taxon>Pteromalinae</taxon>
        <taxon>Trichomalopsis</taxon>
    </lineage>
</organism>
<evidence type="ECO:0000259" key="5">
    <source>
        <dbReference type="PROSITE" id="PS50097"/>
    </source>
</evidence>
<evidence type="ECO:0000313" key="6">
    <source>
        <dbReference type="EMBL" id="OXU28631.1"/>
    </source>
</evidence>
<dbReference type="InterPro" id="IPR015915">
    <property type="entry name" value="Kelch-typ_b-propeller"/>
</dbReference>
<name>A0A232FCU4_9HYME</name>
<dbReference type="AlphaFoldDB" id="A0A232FCU4"/>
<evidence type="ECO:0000256" key="3">
    <source>
        <dbReference type="ARBA" id="ARBA00023203"/>
    </source>
</evidence>
<gene>
    <name evidence="6" type="ORF">TSAR_015448</name>
</gene>
<feature type="region of interest" description="Disordered" evidence="4">
    <location>
        <begin position="341"/>
        <end position="361"/>
    </location>
</feature>